<keyword evidence="5 8" id="KW-0012">Acyltransferase</keyword>
<evidence type="ECO:0000256" key="3">
    <source>
        <dbReference type="ARBA" id="ARBA00022679"/>
    </source>
</evidence>
<dbReference type="AlphaFoldDB" id="A0A6F9DD74"/>
<dbReference type="Pfam" id="PF01553">
    <property type="entry name" value="Acyltransferase"/>
    <property type="match status" value="1"/>
</dbReference>
<comment type="similarity">
    <text evidence="2">Belongs to the GPAT/DAPAT family.</text>
</comment>
<organism evidence="8">
    <name type="scientific">Phallusia mammillata</name>
    <dbReference type="NCBI Taxonomy" id="59560"/>
    <lineage>
        <taxon>Eukaryota</taxon>
        <taxon>Metazoa</taxon>
        <taxon>Chordata</taxon>
        <taxon>Tunicata</taxon>
        <taxon>Ascidiacea</taxon>
        <taxon>Phlebobranchia</taxon>
        <taxon>Ascidiidae</taxon>
        <taxon>Phallusia</taxon>
    </lineage>
</organism>
<dbReference type="GO" id="GO:0019432">
    <property type="term" value="P:triglyceride biosynthetic process"/>
    <property type="evidence" value="ECO:0007669"/>
    <property type="project" value="TreeGrafter"/>
</dbReference>
<dbReference type="PANTHER" id="PTHR12563:SF23">
    <property type="entry name" value="BCDNA.GH07066"/>
    <property type="match status" value="1"/>
</dbReference>
<dbReference type="Pfam" id="PF19277">
    <property type="entry name" value="GPAT_C"/>
    <property type="match status" value="3"/>
</dbReference>
<dbReference type="GO" id="GO:0008654">
    <property type="term" value="P:phospholipid biosynthetic process"/>
    <property type="evidence" value="ECO:0007669"/>
    <property type="project" value="TreeGrafter"/>
</dbReference>
<dbReference type="SUPFAM" id="SSF69593">
    <property type="entry name" value="Glycerol-3-phosphate (1)-acyltransferase"/>
    <property type="match status" value="1"/>
</dbReference>
<gene>
    <name evidence="8" type="primary">Gpam</name>
</gene>
<feature type="region of interest" description="Disordered" evidence="6">
    <location>
        <begin position="429"/>
        <end position="463"/>
    </location>
</feature>
<evidence type="ECO:0000256" key="5">
    <source>
        <dbReference type="ARBA" id="ARBA00023315"/>
    </source>
</evidence>
<evidence type="ECO:0000256" key="2">
    <source>
        <dbReference type="ARBA" id="ARBA00007937"/>
    </source>
</evidence>
<name>A0A6F9DD74_9ASCI</name>
<evidence type="ECO:0000256" key="6">
    <source>
        <dbReference type="SAM" id="MobiDB-lite"/>
    </source>
</evidence>
<evidence type="ECO:0000313" key="8">
    <source>
        <dbReference type="EMBL" id="CAB3250448.1"/>
    </source>
</evidence>
<reference evidence="8" key="1">
    <citation type="submission" date="2020-04" db="EMBL/GenBank/DDBJ databases">
        <authorList>
            <person name="Neveu A P."/>
        </authorList>
    </citation>
    <scope>NUCLEOTIDE SEQUENCE</scope>
    <source>
        <tissue evidence="8">Whole embryo</tissue>
    </source>
</reference>
<dbReference type="CDD" id="cd07993">
    <property type="entry name" value="LPLAT_DHAPAT-like"/>
    <property type="match status" value="1"/>
</dbReference>
<feature type="domain" description="Phospholipid/glycerol acyltransferase" evidence="7">
    <location>
        <begin position="199"/>
        <end position="330"/>
    </location>
</feature>
<dbReference type="GO" id="GO:0004366">
    <property type="term" value="F:glycerol-3-phosphate O-acyltransferase activity"/>
    <property type="evidence" value="ECO:0007669"/>
    <property type="project" value="TreeGrafter"/>
</dbReference>
<feature type="region of interest" description="Disordered" evidence="6">
    <location>
        <begin position="591"/>
        <end position="622"/>
    </location>
</feature>
<dbReference type="InterPro" id="IPR022284">
    <property type="entry name" value="GPAT/DHAPAT"/>
</dbReference>
<dbReference type="GO" id="GO:0006631">
    <property type="term" value="P:fatty acid metabolic process"/>
    <property type="evidence" value="ECO:0007669"/>
    <property type="project" value="TreeGrafter"/>
</dbReference>
<dbReference type="EMBL" id="LR785542">
    <property type="protein sequence ID" value="CAB3250448.1"/>
    <property type="molecule type" value="mRNA"/>
</dbReference>
<dbReference type="GO" id="GO:0031966">
    <property type="term" value="C:mitochondrial membrane"/>
    <property type="evidence" value="ECO:0007669"/>
    <property type="project" value="TreeGrafter"/>
</dbReference>
<evidence type="ECO:0000259" key="7">
    <source>
        <dbReference type="SMART" id="SM00563"/>
    </source>
</evidence>
<dbReference type="PANTHER" id="PTHR12563">
    <property type="entry name" value="GLYCEROL-3-PHOSPHATE ACYLTRANSFERASE"/>
    <property type="match status" value="1"/>
</dbReference>
<keyword evidence="3 8" id="KW-0808">Transferase</keyword>
<keyword evidence="4" id="KW-0472">Membrane</keyword>
<dbReference type="InterPro" id="IPR045520">
    <property type="entry name" value="GPAT/DHAPAT_C"/>
</dbReference>
<dbReference type="PIRSF" id="PIRSF000437">
    <property type="entry name" value="GPAT_DHAPAT"/>
    <property type="match status" value="1"/>
</dbReference>
<sequence>MGSCENEADLFEYKKKFDQSYLDVGLKRPEMGGTHWKPLDSAGSQANMDSIDIVALSQRPFYNLLHIPGLQERDFLTKTFYYCYVTTTRRTDHRYPDPTLMRQNILSDERLHHAIQKTLCTTESSSDDVDVKQEKRFEKQMMERASMYLDEMLATVTSKALKFSGWLCLTLLRQLTSSVHLHQGQLEVLRTISEGNTPVLYLPLHFSHFDYILMTLLLYHSEIRSPFVASGNNLNIPLFRSVMRRVGGFFIRRKIDRGNEKDYIYRAVLNSYVTELLKENQSLEVFIEGTRTRSGLPNQPKTGIFSVVVESVLKGVIPDVTVVPVCVSYEKLMDGNFDGELMGQTKKPETFITSIFTIAKMACGFYGHIRVNFGAPQSLKKTIQEIQSSPSCALPLLKSLLPRSKSLYEQVTLVNSNHTFCTEAKRSRSTPSVDFPLSSPQAGVTPHLHKTQKPSSSQILEDSKQYPDDRELVTLLAERMIYNGVKCKAFMSTNIVAFLLLHHFRSGVTMPTLVRYFRHLVTDLLTRKSDIGFTGEFSEVVLHAVNLLGTRLVTLDCSSPTKQSRSSSYLSLKSRHSADSGLDIDDVPAKECSTATSSPVEQIETPDLSDSDVPPGATDHYTSNSLPTGVYMSLSESGVYDDGQLVSTTDDNLFSESDDSSIAELCPRGLSRTHRSKQNDICLFIKPVLEVPQVFELAYYSNALTPVYAMESVVALAVGAVLGFHFSVIEKQIELLKKSTTGKFLRLDMDDIPECVQKSFLRSSLQERSLELVDLLQMDLILCDVTDNLEIVVNQAIDSLLSSGCLVSHEYGVSASVRNSESARDLCFDADDVDTFSDQWLKVHLPSVLQLISKQSIMAGHVEGYMVASMQLYDLTANNLPMPELQLKQQMIAATQSRIVKATCVRAESCSSDVIMNAIRSFEWNGILVRCDPNNKSLKLTSDFEDSESICNLVSRISMFML</sequence>
<dbReference type="SMART" id="SM00563">
    <property type="entry name" value="PlsC"/>
    <property type="match status" value="1"/>
</dbReference>
<dbReference type="GO" id="GO:0006072">
    <property type="term" value="P:glycerol-3-phosphate metabolic process"/>
    <property type="evidence" value="ECO:0007669"/>
    <property type="project" value="TreeGrafter"/>
</dbReference>
<comment type="subcellular location">
    <subcellularLocation>
        <location evidence="1">Membrane</location>
    </subcellularLocation>
</comment>
<evidence type="ECO:0000256" key="4">
    <source>
        <dbReference type="ARBA" id="ARBA00023136"/>
    </source>
</evidence>
<proteinExistence type="evidence at transcript level"/>
<protein>
    <submittedName>
        <fullName evidence="8">Glycerol-3-phosphate acyltransferase 1, mitochondrial-like</fullName>
    </submittedName>
</protein>
<accession>A0A6F9DD74</accession>
<dbReference type="InterPro" id="IPR002123">
    <property type="entry name" value="Plipid/glycerol_acylTrfase"/>
</dbReference>
<evidence type="ECO:0000256" key="1">
    <source>
        <dbReference type="ARBA" id="ARBA00004370"/>
    </source>
</evidence>
<dbReference type="InterPro" id="IPR041728">
    <property type="entry name" value="GPAT/DHAPAT_LPLAT"/>
</dbReference>